<dbReference type="Ensembl" id="ENSECRT00000024669.1">
    <property type="protein sequence ID" value="ENSECRP00000024138.1"/>
    <property type="gene ID" value="ENSECRG00000016344.1"/>
</dbReference>
<evidence type="ECO:0000256" key="1">
    <source>
        <dbReference type="ARBA" id="ARBA00022723"/>
    </source>
</evidence>
<dbReference type="InterPro" id="IPR003879">
    <property type="entry name" value="Butyrophylin_SPRY"/>
</dbReference>
<dbReference type="Proteomes" id="UP000694620">
    <property type="component" value="Chromosome 12"/>
</dbReference>
<dbReference type="GeneTree" id="ENSGT01150000286922"/>
<dbReference type="GO" id="GO:0008270">
    <property type="term" value="F:zinc ion binding"/>
    <property type="evidence" value="ECO:0007669"/>
    <property type="project" value="UniProtKB-KW"/>
</dbReference>
<evidence type="ECO:0000259" key="5">
    <source>
        <dbReference type="PROSITE" id="PS50119"/>
    </source>
</evidence>
<dbReference type="GO" id="GO:0005737">
    <property type="term" value="C:cytoplasm"/>
    <property type="evidence" value="ECO:0007669"/>
    <property type="project" value="UniProtKB-ARBA"/>
</dbReference>
<dbReference type="InterPro" id="IPR003877">
    <property type="entry name" value="SPRY_dom"/>
</dbReference>
<dbReference type="InterPro" id="IPR006574">
    <property type="entry name" value="PRY"/>
</dbReference>
<dbReference type="Gene3D" id="4.10.830.40">
    <property type="match status" value="1"/>
</dbReference>
<dbReference type="Gene3D" id="3.30.160.60">
    <property type="entry name" value="Classic Zinc Finger"/>
    <property type="match status" value="1"/>
</dbReference>
<feature type="domain" description="B30.2/SPRY" evidence="6">
    <location>
        <begin position="171"/>
        <end position="368"/>
    </location>
</feature>
<evidence type="ECO:0008006" key="9">
    <source>
        <dbReference type="Google" id="ProtNLM"/>
    </source>
</evidence>
<keyword evidence="3" id="KW-0862">Zinc</keyword>
<dbReference type="InterPro" id="IPR013320">
    <property type="entry name" value="ConA-like_dom_sf"/>
</dbReference>
<dbReference type="AlphaFoldDB" id="A0A8C4XE34"/>
<evidence type="ECO:0000313" key="8">
    <source>
        <dbReference type="Proteomes" id="UP000694620"/>
    </source>
</evidence>
<feature type="domain" description="B box-type" evidence="5">
    <location>
        <begin position="78"/>
        <end position="118"/>
    </location>
</feature>
<dbReference type="Pfam" id="PF00622">
    <property type="entry name" value="SPRY"/>
    <property type="match status" value="1"/>
</dbReference>
<dbReference type="PRINTS" id="PR01407">
    <property type="entry name" value="BUTYPHLNCDUF"/>
</dbReference>
<dbReference type="InterPro" id="IPR001870">
    <property type="entry name" value="B30.2/SPRY"/>
</dbReference>
<keyword evidence="2 4" id="KW-0863">Zinc-finger</keyword>
<dbReference type="SUPFAM" id="SSF49899">
    <property type="entry name" value="Concanavalin A-like lectins/glucanases"/>
    <property type="match status" value="1"/>
</dbReference>
<dbReference type="SMART" id="SM00336">
    <property type="entry name" value="BBOX"/>
    <property type="match status" value="1"/>
</dbReference>
<dbReference type="InterPro" id="IPR043136">
    <property type="entry name" value="B30.2/SPRY_sf"/>
</dbReference>
<dbReference type="CDD" id="cd16040">
    <property type="entry name" value="SPRY_PRY_SNTX"/>
    <property type="match status" value="1"/>
</dbReference>
<name>A0A8C4XE34_ERPCA</name>
<dbReference type="InterPro" id="IPR000315">
    <property type="entry name" value="Znf_B-box"/>
</dbReference>
<accession>A0A8C4XE34</accession>
<dbReference type="PANTHER" id="PTHR25465:SF5">
    <property type="entry name" value="E3 UBIQUITIN_ISG15 LIGASE TRIM25-RELATED"/>
    <property type="match status" value="1"/>
</dbReference>
<dbReference type="Pfam" id="PF00643">
    <property type="entry name" value="zf-B_box"/>
    <property type="match status" value="1"/>
</dbReference>
<dbReference type="CDD" id="cd19769">
    <property type="entry name" value="Bbox2_TRIM16-like"/>
    <property type="match status" value="1"/>
</dbReference>
<evidence type="ECO:0000256" key="2">
    <source>
        <dbReference type="ARBA" id="ARBA00022771"/>
    </source>
</evidence>
<keyword evidence="1" id="KW-0479">Metal-binding</keyword>
<evidence type="ECO:0000259" key="6">
    <source>
        <dbReference type="PROSITE" id="PS50188"/>
    </source>
</evidence>
<reference evidence="7" key="3">
    <citation type="submission" date="2025-09" db="UniProtKB">
        <authorList>
            <consortium name="Ensembl"/>
        </authorList>
    </citation>
    <scope>IDENTIFICATION</scope>
</reference>
<dbReference type="PANTHER" id="PTHR25465">
    <property type="entry name" value="B-BOX DOMAIN CONTAINING"/>
    <property type="match status" value="1"/>
</dbReference>
<evidence type="ECO:0000313" key="7">
    <source>
        <dbReference type="Ensembl" id="ENSECRP00000024138.1"/>
    </source>
</evidence>
<protein>
    <recommendedName>
        <fullName evidence="9">B30.2/SPRY domain-containing protein</fullName>
    </recommendedName>
</protein>
<keyword evidence="8" id="KW-1185">Reference proteome</keyword>
<evidence type="ECO:0000256" key="3">
    <source>
        <dbReference type="ARBA" id="ARBA00022833"/>
    </source>
</evidence>
<reference evidence="7" key="1">
    <citation type="submission" date="2021-06" db="EMBL/GenBank/DDBJ databases">
        <authorList>
            <consortium name="Wellcome Sanger Institute Data Sharing"/>
        </authorList>
    </citation>
    <scope>NUCLEOTIDE SEQUENCE [LARGE SCALE GENOMIC DNA]</scope>
</reference>
<organism evidence="7 8">
    <name type="scientific">Erpetoichthys calabaricus</name>
    <name type="common">Rope fish</name>
    <name type="synonym">Calamoichthys calabaricus</name>
    <dbReference type="NCBI Taxonomy" id="27687"/>
    <lineage>
        <taxon>Eukaryota</taxon>
        <taxon>Metazoa</taxon>
        <taxon>Chordata</taxon>
        <taxon>Craniata</taxon>
        <taxon>Vertebrata</taxon>
        <taxon>Euteleostomi</taxon>
        <taxon>Actinopterygii</taxon>
        <taxon>Polypteriformes</taxon>
        <taxon>Polypteridae</taxon>
        <taxon>Erpetoichthys</taxon>
    </lineage>
</organism>
<dbReference type="Pfam" id="PF13765">
    <property type="entry name" value="PRY"/>
    <property type="match status" value="1"/>
</dbReference>
<dbReference type="SMART" id="SM00449">
    <property type="entry name" value="SPRY"/>
    <property type="match status" value="1"/>
</dbReference>
<dbReference type="PROSITE" id="PS50119">
    <property type="entry name" value="ZF_BBOX"/>
    <property type="match status" value="1"/>
</dbReference>
<reference evidence="7" key="2">
    <citation type="submission" date="2025-08" db="UniProtKB">
        <authorList>
            <consortium name="Ensembl"/>
        </authorList>
    </citation>
    <scope>IDENTIFICATION</scope>
</reference>
<evidence type="ECO:0000256" key="4">
    <source>
        <dbReference type="PROSITE-ProRule" id="PRU00024"/>
    </source>
</evidence>
<sequence>PPFDNVICEYSQISCPMFLEKCSVPSSYDSFKACTGKRLRAVKSCIDCQASFCETHIQPHHHIAAWKDHKLIEPKENLQQAFCVKHNKGLEIFCKTDQACLCIKCFMDEHRTHDIVELEKERAEKQKRNIYKRYYSVRRCDEVAFRIKAGVVFETILTLPLSELLLFIFYFQLFKEYHWLLSSLPPDSCPITLDPNTAHRQLNVSEENKKVTVTEKQANYDDNPDRFDNWWQILSREALTGTRCYWEVDVCGKVAEIGITYKGIGRKGNSNDSKLGSNNHSWSMHCSNCSSSLWHNNKSTISKTAEIHYRRVGVYLDWSAGILKFYGVTDSAVLLHTFQTKYTEPLYPAFRLPYHNCSVTICTISQTGK</sequence>
<dbReference type="Gene3D" id="2.60.120.920">
    <property type="match status" value="1"/>
</dbReference>
<proteinExistence type="predicted"/>
<dbReference type="SUPFAM" id="SSF57845">
    <property type="entry name" value="B-box zinc-binding domain"/>
    <property type="match status" value="1"/>
</dbReference>
<dbReference type="PROSITE" id="PS50188">
    <property type="entry name" value="B302_SPRY"/>
    <property type="match status" value="1"/>
</dbReference>
<dbReference type="InterPro" id="IPR051051">
    <property type="entry name" value="E3_ubiq-ligase_TRIM/RNF"/>
</dbReference>
<dbReference type="SMART" id="SM00589">
    <property type="entry name" value="PRY"/>
    <property type="match status" value="1"/>
</dbReference>